<gene>
    <name evidence="2" type="ORF">BAE39_08795</name>
</gene>
<proteinExistence type="predicted"/>
<dbReference type="Proteomes" id="UP000093748">
    <property type="component" value="Unassembled WGS sequence"/>
</dbReference>
<dbReference type="GeneID" id="66681949"/>
<protein>
    <submittedName>
        <fullName evidence="2">Uncharacterized protein</fullName>
    </submittedName>
</protein>
<accession>A0A1A5INJ0</accession>
<keyword evidence="1" id="KW-1133">Transmembrane helix</keyword>
<comment type="caution">
    <text evidence="2">The sequence shown here is derived from an EMBL/GenBank/DDBJ whole genome shotgun (WGS) entry which is preliminary data.</text>
</comment>
<reference evidence="3" key="1">
    <citation type="submission" date="2016-06" db="EMBL/GenBank/DDBJ databases">
        <title>NZP2037 Pacbio-Illumina hybrid assembly.</title>
        <authorList>
            <person name="Ramsay J.P."/>
        </authorList>
    </citation>
    <scope>NUCLEOTIDE SEQUENCE [LARGE SCALE GENOMIC DNA]</scope>
    <source>
        <strain evidence="3">R7ANS::ICEMlSym2042</strain>
    </source>
</reference>
<evidence type="ECO:0000313" key="3">
    <source>
        <dbReference type="Proteomes" id="UP000093748"/>
    </source>
</evidence>
<evidence type="ECO:0000256" key="1">
    <source>
        <dbReference type="SAM" id="Phobius"/>
    </source>
</evidence>
<feature type="transmembrane region" description="Helical" evidence="1">
    <location>
        <begin position="69"/>
        <end position="94"/>
    </location>
</feature>
<dbReference type="EMBL" id="LZTJ01000001">
    <property type="protein sequence ID" value="OBP83536.1"/>
    <property type="molecule type" value="Genomic_DNA"/>
</dbReference>
<keyword evidence="1" id="KW-0472">Membrane</keyword>
<name>A0A1A5INJ0_RHILI</name>
<feature type="transmembrane region" description="Helical" evidence="1">
    <location>
        <begin position="37"/>
        <end position="57"/>
    </location>
</feature>
<evidence type="ECO:0000313" key="2">
    <source>
        <dbReference type="EMBL" id="OBP83536.1"/>
    </source>
</evidence>
<organism evidence="2 3">
    <name type="scientific">Rhizobium loti</name>
    <name type="common">Mesorhizobium loti</name>
    <dbReference type="NCBI Taxonomy" id="381"/>
    <lineage>
        <taxon>Bacteria</taxon>
        <taxon>Pseudomonadati</taxon>
        <taxon>Pseudomonadota</taxon>
        <taxon>Alphaproteobacteria</taxon>
        <taxon>Hyphomicrobiales</taxon>
        <taxon>Phyllobacteriaceae</taxon>
        <taxon>Mesorhizobium</taxon>
    </lineage>
</organism>
<dbReference type="OrthoDB" id="7359550at2"/>
<dbReference type="AlphaFoldDB" id="A0A1A5INJ0"/>
<keyword evidence="1" id="KW-0812">Transmembrane</keyword>
<feature type="transmembrane region" description="Helical" evidence="1">
    <location>
        <begin position="122"/>
        <end position="141"/>
    </location>
</feature>
<sequence>MSDSSSGMSRAGAYCLEVFIIGLGVMALVLIFQPFSIGLYAVGSGLVVLAGLINNLLPLAQPGVKVRSVVTVALVVALVFCIVLLVSITAAHLYGVFFLNPPDPNTLAGKAQLATPPFYKQAFVWEIAAAAVILALVVTALNKTAR</sequence>
<dbReference type="RefSeq" id="WP_032931773.1">
    <property type="nucleotide sequence ID" value="NZ_LZTH01000001.1"/>
</dbReference>
<feature type="transmembrane region" description="Helical" evidence="1">
    <location>
        <begin position="12"/>
        <end position="31"/>
    </location>
</feature>